<evidence type="ECO:0000313" key="3">
    <source>
        <dbReference type="Proteomes" id="UP000277204"/>
    </source>
</evidence>
<sequence length="91" mass="10564">MMVGGSQQMINERGRNKERIWYSFRSPPGGRQKKTEAKEALDNWTNSITKVQHSLAFTYKINQFKMTQHHVPGLTTSTQEEEFMMEAIGTR</sequence>
<feature type="compositionally biased region" description="Polar residues" evidence="1">
    <location>
        <begin position="1"/>
        <end position="10"/>
    </location>
</feature>
<name>A0A183MWD1_9TREM</name>
<evidence type="ECO:0000313" key="2">
    <source>
        <dbReference type="EMBL" id="VDP35332.1"/>
    </source>
</evidence>
<reference evidence="2 3" key="1">
    <citation type="submission" date="2018-11" db="EMBL/GenBank/DDBJ databases">
        <authorList>
            <consortium name="Pathogen Informatics"/>
        </authorList>
    </citation>
    <scope>NUCLEOTIDE SEQUENCE [LARGE SCALE GENOMIC DNA]</scope>
    <source>
        <strain evidence="2 3">Zambia</strain>
    </source>
</reference>
<evidence type="ECO:0000256" key="1">
    <source>
        <dbReference type="SAM" id="MobiDB-lite"/>
    </source>
</evidence>
<accession>A0A183MWD1</accession>
<dbReference type="AlphaFoldDB" id="A0A183MWD1"/>
<gene>
    <name evidence="2" type="ORF">SMRZ_LOCUS20356</name>
</gene>
<dbReference type="Proteomes" id="UP000277204">
    <property type="component" value="Unassembled WGS sequence"/>
</dbReference>
<protein>
    <submittedName>
        <fullName evidence="2">Uncharacterized protein</fullName>
    </submittedName>
</protein>
<keyword evidence="3" id="KW-1185">Reference proteome</keyword>
<organism evidence="2 3">
    <name type="scientific">Schistosoma margrebowiei</name>
    <dbReference type="NCBI Taxonomy" id="48269"/>
    <lineage>
        <taxon>Eukaryota</taxon>
        <taxon>Metazoa</taxon>
        <taxon>Spiralia</taxon>
        <taxon>Lophotrochozoa</taxon>
        <taxon>Platyhelminthes</taxon>
        <taxon>Trematoda</taxon>
        <taxon>Digenea</taxon>
        <taxon>Strigeidida</taxon>
        <taxon>Schistosomatoidea</taxon>
        <taxon>Schistosomatidae</taxon>
        <taxon>Schistosoma</taxon>
    </lineage>
</organism>
<feature type="region of interest" description="Disordered" evidence="1">
    <location>
        <begin position="1"/>
        <end position="35"/>
    </location>
</feature>
<dbReference type="EMBL" id="UZAI01018275">
    <property type="protein sequence ID" value="VDP35332.1"/>
    <property type="molecule type" value="Genomic_DNA"/>
</dbReference>
<proteinExistence type="predicted"/>